<feature type="domain" description="Protein kinase" evidence="6">
    <location>
        <begin position="1"/>
        <end position="68"/>
    </location>
</feature>
<evidence type="ECO:0000256" key="1">
    <source>
        <dbReference type="ARBA" id="ARBA00022527"/>
    </source>
</evidence>
<dbReference type="Gene3D" id="3.30.200.20">
    <property type="entry name" value="Phosphorylase Kinase, domain 1"/>
    <property type="match status" value="1"/>
</dbReference>
<dbReference type="Proteomes" id="UP001154282">
    <property type="component" value="Unassembled WGS sequence"/>
</dbReference>
<dbReference type="SUPFAM" id="SSF56112">
    <property type="entry name" value="Protein kinase-like (PK-like)"/>
    <property type="match status" value="1"/>
</dbReference>
<dbReference type="EMBL" id="CAMGYJ010000007">
    <property type="protein sequence ID" value="CAI0445220.1"/>
    <property type="molecule type" value="Genomic_DNA"/>
</dbReference>
<keyword evidence="1" id="KW-0723">Serine/threonine-protein kinase</keyword>
<dbReference type="EMBL" id="CAMGYJ010000007">
    <property type="protein sequence ID" value="CAI0445224.1"/>
    <property type="molecule type" value="Genomic_DNA"/>
</dbReference>
<evidence type="ECO:0000313" key="8">
    <source>
        <dbReference type="EMBL" id="CAI0445224.1"/>
    </source>
</evidence>
<dbReference type="InterPro" id="IPR011009">
    <property type="entry name" value="Kinase-like_dom_sf"/>
</dbReference>
<keyword evidence="4" id="KW-0418">Kinase</keyword>
<comment type="caution">
    <text evidence="7">The sequence shown here is derived from an EMBL/GenBank/DDBJ whole genome shotgun (WGS) entry which is preliminary data.</text>
</comment>
<dbReference type="PANTHER" id="PTHR43895">
    <property type="entry name" value="CALCIUM/CALMODULIN-DEPENDENT PROTEIN KINASE KINASE-RELATED"/>
    <property type="match status" value="1"/>
</dbReference>
<name>A0AAV0MG31_9ROSI</name>
<organism evidence="7 9">
    <name type="scientific">Linum tenue</name>
    <dbReference type="NCBI Taxonomy" id="586396"/>
    <lineage>
        <taxon>Eukaryota</taxon>
        <taxon>Viridiplantae</taxon>
        <taxon>Streptophyta</taxon>
        <taxon>Embryophyta</taxon>
        <taxon>Tracheophyta</taxon>
        <taxon>Spermatophyta</taxon>
        <taxon>Magnoliopsida</taxon>
        <taxon>eudicotyledons</taxon>
        <taxon>Gunneridae</taxon>
        <taxon>Pentapetalae</taxon>
        <taxon>rosids</taxon>
        <taxon>fabids</taxon>
        <taxon>Malpighiales</taxon>
        <taxon>Linaceae</taxon>
        <taxon>Linum</taxon>
    </lineage>
</organism>
<sequence>MLGHETFEKVYHAQNLQPDKSVSMKVIRKEKVIGVGMDHINREILVMKMVKHPNIVELHMGCFLFTCK</sequence>
<keyword evidence="9" id="KW-1185">Reference proteome</keyword>
<accession>A0AAV0MG31</accession>
<dbReference type="PANTHER" id="PTHR43895:SF91">
    <property type="entry name" value="CBL-INTERACTING SERINE_THREONINE-PROTEIN KINASE 6"/>
    <property type="match status" value="1"/>
</dbReference>
<evidence type="ECO:0000256" key="5">
    <source>
        <dbReference type="ARBA" id="ARBA00022840"/>
    </source>
</evidence>
<keyword evidence="3" id="KW-0547">Nucleotide-binding</keyword>
<dbReference type="AlphaFoldDB" id="A0AAV0MG31"/>
<dbReference type="GO" id="GO:0004674">
    <property type="term" value="F:protein serine/threonine kinase activity"/>
    <property type="evidence" value="ECO:0007669"/>
    <property type="project" value="UniProtKB-KW"/>
</dbReference>
<evidence type="ECO:0000313" key="7">
    <source>
        <dbReference type="EMBL" id="CAI0445220.1"/>
    </source>
</evidence>
<protein>
    <recommendedName>
        <fullName evidence="6">Protein kinase domain-containing protein</fullName>
    </recommendedName>
</protein>
<dbReference type="GO" id="GO:0007165">
    <property type="term" value="P:signal transduction"/>
    <property type="evidence" value="ECO:0007669"/>
    <property type="project" value="TreeGrafter"/>
</dbReference>
<evidence type="ECO:0000256" key="4">
    <source>
        <dbReference type="ARBA" id="ARBA00022777"/>
    </source>
</evidence>
<evidence type="ECO:0000256" key="3">
    <source>
        <dbReference type="ARBA" id="ARBA00022741"/>
    </source>
</evidence>
<keyword evidence="5" id="KW-0067">ATP-binding</keyword>
<evidence type="ECO:0000259" key="6">
    <source>
        <dbReference type="PROSITE" id="PS50011"/>
    </source>
</evidence>
<dbReference type="Pfam" id="PF00069">
    <property type="entry name" value="Pkinase"/>
    <property type="match status" value="1"/>
</dbReference>
<keyword evidence="2" id="KW-0808">Transferase</keyword>
<gene>
    <name evidence="7" type="ORF">LITE_LOCUS28477</name>
    <name evidence="8" type="ORF">LITE_LOCUS28480</name>
</gene>
<dbReference type="GO" id="GO:0005524">
    <property type="term" value="F:ATP binding"/>
    <property type="evidence" value="ECO:0007669"/>
    <property type="project" value="UniProtKB-KW"/>
</dbReference>
<evidence type="ECO:0000256" key="2">
    <source>
        <dbReference type="ARBA" id="ARBA00022679"/>
    </source>
</evidence>
<evidence type="ECO:0000313" key="9">
    <source>
        <dbReference type="Proteomes" id="UP001154282"/>
    </source>
</evidence>
<reference evidence="7" key="1">
    <citation type="submission" date="2022-08" db="EMBL/GenBank/DDBJ databases">
        <authorList>
            <person name="Gutierrez-Valencia J."/>
        </authorList>
    </citation>
    <scope>NUCLEOTIDE SEQUENCE</scope>
</reference>
<dbReference type="InterPro" id="IPR000719">
    <property type="entry name" value="Prot_kinase_dom"/>
</dbReference>
<proteinExistence type="predicted"/>
<dbReference type="PROSITE" id="PS50011">
    <property type="entry name" value="PROTEIN_KINASE_DOM"/>
    <property type="match status" value="1"/>
</dbReference>